<dbReference type="Proteomes" id="UP000559010">
    <property type="component" value="Unassembled WGS sequence"/>
</dbReference>
<evidence type="ECO:0000313" key="2">
    <source>
        <dbReference type="Proteomes" id="UP000559010"/>
    </source>
</evidence>
<evidence type="ECO:0000313" key="1">
    <source>
        <dbReference type="EMBL" id="NMM48987.1"/>
    </source>
</evidence>
<accession>A0A848IXF9</accession>
<reference evidence="1 2" key="1">
    <citation type="submission" date="2020-04" db="EMBL/GenBank/DDBJ databases">
        <title>Flammeovirgaceae bacterium KN852 isolated from deep sea.</title>
        <authorList>
            <person name="Zhang D.-C."/>
        </authorList>
    </citation>
    <scope>NUCLEOTIDE SEQUENCE [LARGE SCALE GENOMIC DNA]</scope>
    <source>
        <strain evidence="1 2">KN852</strain>
    </source>
</reference>
<proteinExistence type="predicted"/>
<keyword evidence="2" id="KW-1185">Reference proteome</keyword>
<dbReference type="AlphaFoldDB" id="A0A848IXF9"/>
<gene>
    <name evidence="1" type="ORF">HH304_11300</name>
</gene>
<dbReference type="SUPFAM" id="SSF69318">
    <property type="entry name" value="Integrin alpha N-terminal domain"/>
    <property type="match status" value="1"/>
</dbReference>
<comment type="caution">
    <text evidence="1">The sequence shown here is derived from an EMBL/GenBank/DDBJ whole genome shotgun (WGS) entry which is preliminary data.</text>
</comment>
<name>A0A848IXF9_9BACT</name>
<sequence length="150" mass="16339">MFRPVNFLIILFVLIAGVSCSEESVTKKETKNPEGVVVRNLNGDYYVDVYFGLISANSSGVLSGTGDYYSFVISSEDLNGNYNLSSSDVSASAYIDFNSNNFDNTTVKMPSGGYISIERTNSEIISVSYSLTYEGTEYSGSTTTDILEVQ</sequence>
<dbReference type="EMBL" id="JABBNU010000006">
    <property type="protein sequence ID" value="NMM48987.1"/>
    <property type="molecule type" value="Genomic_DNA"/>
</dbReference>
<dbReference type="RefSeq" id="WP_169681473.1">
    <property type="nucleotide sequence ID" value="NZ_JABBNU010000006.1"/>
</dbReference>
<organism evidence="1 2">
    <name type="scientific">Marinigracilibium pacificum</name>
    <dbReference type="NCBI Taxonomy" id="2729599"/>
    <lineage>
        <taxon>Bacteria</taxon>
        <taxon>Pseudomonadati</taxon>
        <taxon>Bacteroidota</taxon>
        <taxon>Cytophagia</taxon>
        <taxon>Cytophagales</taxon>
        <taxon>Flammeovirgaceae</taxon>
        <taxon>Marinigracilibium</taxon>
    </lineage>
</organism>
<dbReference type="InterPro" id="IPR028994">
    <property type="entry name" value="Integrin_alpha_N"/>
</dbReference>
<protein>
    <submittedName>
        <fullName evidence="1">Uncharacterized protein</fullName>
    </submittedName>
</protein>
<dbReference type="PROSITE" id="PS51257">
    <property type="entry name" value="PROKAR_LIPOPROTEIN"/>
    <property type="match status" value="1"/>
</dbReference>